<accession>A0ABS4GBK8</accession>
<sequence length="471" mass="52825">MVYIKVKCNVPRIMITAASSNSGKTTITTSLLKAFSMRGKNVSAYKSGPDYIDPMFHREVVKIPSRNLDEFMIGENNCKYVLCKNSKDADISIIEGVMGYYDGIGTNTSCSTYELAKLLDCPVILVLNCKGMAASVCALIEGFKNFREKSNIKGVILNDISKGLYGYYKNIIESNTDVKVYGYLPYLQDCKLESRHLGLVTAQEIGNLEDIVKKLGEASLKTIDLEGLYELALNSSVLEYEESNIETVGKTKIAVAMDKAFCFYYRDNLDLFEQLGAEIVEFSPLNDKELPKDIGGLYLGGGYPELYMKELSENKSMLKDLKEKINMGLPTFAECGGYMYLMESFKDENAIEHNLVGAIEGQSNMTKSLENFGYATLVANCDNLMCNKGQSINVHEFHYSTSTNKGSSFTAKKPQSEKRYDCIIADETKFMGYPHFHFLGNIGFARNFIEKCTEYSTENCYNNSKNRRTQL</sequence>
<dbReference type="InterPro" id="IPR027417">
    <property type="entry name" value="P-loop_NTPase"/>
</dbReference>
<evidence type="ECO:0000313" key="11">
    <source>
        <dbReference type="Proteomes" id="UP001519342"/>
    </source>
</evidence>
<evidence type="ECO:0000259" key="9">
    <source>
        <dbReference type="Pfam" id="PF07685"/>
    </source>
</evidence>
<evidence type="ECO:0000256" key="7">
    <source>
        <dbReference type="HAMAP-Rule" id="MF_00027"/>
    </source>
</evidence>
<protein>
    <recommendedName>
        <fullName evidence="7">Cobyrinate a,c-diamide synthase</fullName>
        <ecNumber evidence="7">6.3.5.11</ecNumber>
    </recommendedName>
    <alternativeName>
        <fullName evidence="7">Cobyrinic acid a,c-diamide synthetase</fullName>
    </alternativeName>
</protein>
<evidence type="ECO:0000256" key="3">
    <source>
        <dbReference type="ARBA" id="ARBA00022741"/>
    </source>
</evidence>
<dbReference type="HAMAP" id="MF_00027">
    <property type="entry name" value="CobB_CbiA"/>
    <property type="match status" value="1"/>
</dbReference>
<dbReference type="RefSeq" id="WP_342455009.1">
    <property type="nucleotide sequence ID" value="NZ_JAGGKS010000002.1"/>
</dbReference>
<dbReference type="InterPro" id="IPR004484">
    <property type="entry name" value="CbiA/CobB_synth"/>
</dbReference>
<comment type="miscellaneous">
    <text evidence="7">The a and c carboxylates of cobyrinate are activated for nucleophilic attack via formation of a phosphorylated intermediate by ATP. CbiA catalyzes first the amidation of the c-carboxylate, and then that of the a-carboxylate.</text>
</comment>
<comment type="function">
    <text evidence="7">Catalyzes the ATP-dependent amidation of the two carboxylate groups at positions a and c of cobyrinate, using either L-glutamine or ammonia as the nitrogen source.</text>
</comment>
<dbReference type="NCBIfam" id="NF002204">
    <property type="entry name" value="PRK01077.1"/>
    <property type="match status" value="1"/>
</dbReference>
<evidence type="ECO:0000313" key="10">
    <source>
        <dbReference type="EMBL" id="MBP1925068.1"/>
    </source>
</evidence>
<dbReference type="SUPFAM" id="SSF52317">
    <property type="entry name" value="Class I glutamine amidotransferase-like"/>
    <property type="match status" value="1"/>
</dbReference>
<proteinExistence type="inferred from homology"/>
<keyword evidence="4 7" id="KW-0067">ATP-binding</keyword>
<comment type="catalytic activity">
    <reaction evidence="7">
        <text>cob(II)yrinate + 2 L-glutamine + 2 ATP + 2 H2O = cob(II)yrinate a,c diamide + 2 L-glutamate + 2 ADP + 2 phosphate + 2 H(+)</text>
        <dbReference type="Rhea" id="RHEA:26289"/>
        <dbReference type="ChEBI" id="CHEBI:15377"/>
        <dbReference type="ChEBI" id="CHEBI:15378"/>
        <dbReference type="ChEBI" id="CHEBI:29985"/>
        <dbReference type="ChEBI" id="CHEBI:30616"/>
        <dbReference type="ChEBI" id="CHEBI:43474"/>
        <dbReference type="ChEBI" id="CHEBI:58359"/>
        <dbReference type="ChEBI" id="CHEBI:58537"/>
        <dbReference type="ChEBI" id="CHEBI:58894"/>
        <dbReference type="ChEBI" id="CHEBI:456216"/>
        <dbReference type="EC" id="6.3.5.11"/>
    </reaction>
</comment>
<dbReference type="Pfam" id="PF01656">
    <property type="entry name" value="CbiA"/>
    <property type="match status" value="1"/>
</dbReference>
<organism evidence="10 11">
    <name type="scientific">Sedimentibacter acidaminivorans</name>
    <dbReference type="NCBI Taxonomy" id="913099"/>
    <lineage>
        <taxon>Bacteria</taxon>
        <taxon>Bacillati</taxon>
        <taxon>Bacillota</taxon>
        <taxon>Tissierellia</taxon>
        <taxon>Sedimentibacter</taxon>
    </lineage>
</organism>
<keyword evidence="11" id="KW-1185">Reference proteome</keyword>
<dbReference type="Gene3D" id="3.40.50.880">
    <property type="match status" value="1"/>
</dbReference>
<keyword evidence="2 7" id="KW-0436">Ligase</keyword>
<dbReference type="SUPFAM" id="SSF52540">
    <property type="entry name" value="P-loop containing nucleoside triphosphate hydrolases"/>
    <property type="match status" value="1"/>
</dbReference>
<comment type="pathway">
    <text evidence="7">Cofactor biosynthesis; adenosylcobalamin biosynthesis; cob(II)yrinate a,c-diamide from sirohydrochlorin (anaerobic route): step 10/10.</text>
</comment>
<dbReference type="EMBL" id="JAGGKS010000002">
    <property type="protein sequence ID" value="MBP1925068.1"/>
    <property type="molecule type" value="Genomic_DNA"/>
</dbReference>
<evidence type="ECO:0000256" key="6">
    <source>
        <dbReference type="ARBA" id="ARBA00022962"/>
    </source>
</evidence>
<evidence type="ECO:0000256" key="5">
    <source>
        <dbReference type="ARBA" id="ARBA00022842"/>
    </source>
</evidence>
<evidence type="ECO:0000256" key="1">
    <source>
        <dbReference type="ARBA" id="ARBA00001946"/>
    </source>
</evidence>
<comment type="similarity">
    <text evidence="7">Belongs to the CobB/CbiA family.</text>
</comment>
<dbReference type="Proteomes" id="UP001519342">
    <property type="component" value="Unassembled WGS sequence"/>
</dbReference>
<dbReference type="Gene3D" id="3.40.50.300">
    <property type="entry name" value="P-loop containing nucleotide triphosphate hydrolases"/>
    <property type="match status" value="2"/>
</dbReference>
<dbReference type="PANTHER" id="PTHR43873">
    <property type="entry name" value="COBYRINATE A,C-DIAMIDE SYNTHASE"/>
    <property type="match status" value="1"/>
</dbReference>
<keyword evidence="7" id="KW-0169">Cobalamin biosynthesis</keyword>
<feature type="domain" description="CobQ/CobB/MinD/ParA nucleotide binding" evidence="8">
    <location>
        <begin position="13"/>
        <end position="197"/>
    </location>
</feature>
<feature type="site" description="Increases nucleophilicity of active site Cys" evidence="7">
    <location>
        <position position="435"/>
    </location>
</feature>
<keyword evidence="5 7" id="KW-0460">Magnesium</keyword>
<evidence type="ECO:0000259" key="8">
    <source>
        <dbReference type="Pfam" id="PF01656"/>
    </source>
</evidence>
<keyword evidence="6 7" id="KW-0315">Glutamine amidotransferase</keyword>
<evidence type="ECO:0000256" key="4">
    <source>
        <dbReference type="ARBA" id="ARBA00022840"/>
    </source>
</evidence>
<dbReference type="Pfam" id="PF07685">
    <property type="entry name" value="GATase_3"/>
    <property type="match status" value="1"/>
</dbReference>
<dbReference type="InterPro" id="IPR002586">
    <property type="entry name" value="CobQ/CobB/MinD/ParA_Nub-bd_dom"/>
</dbReference>
<dbReference type="PROSITE" id="PS51274">
    <property type="entry name" value="GATASE_COBBQ"/>
    <property type="match status" value="1"/>
</dbReference>
<dbReference type="PANTHER" id="PTHR43873:SF1">
    <property type="entry name" value="COBYRINATE A,C-DIAMIDE SYNTHASE"/>
    <property type="match status" value="1"/>
</dbReference>
<evidence type="ECO:0000256" key="2">
    <source>
        <dbReference type="ARBA" id="ARBA00022598"/>
    </source>
</evidence>
<dbReference type="NCBIfam" id="TIGR00379">
    <property type="entry name" value="cobB"/>
    <property type="match status" value="1"/>
</dbReference>
<dbReference type="EC" id="6.3.5.11" evidence="7"/>
<dbReference type="GO" id="GO:0043802">
    <property type="term" value="F:hydrogenobyrinic acid a,c-diamide synthase (glutamine-hydrolysing) activity"/>
    <property type="evidence" value="ECO:0007669"/>
    <property type="project" value="UniProtKB-EC"/>
</dbReference>
<name>A0ABS4GBK8_9FIRM</name>
<dbReference type="InterPro" id="IPR029062">
    <property type="entry name" value="Class_I_gatase-like"/>
</dbReference>
<feature type="domain" description="CobB/CobQ-like glutamine amidotransferase" evidence="9">
    <location>
        <begin position="252"/>
        <end position="440"/>
    </location>
</feature>
<dbReference type="CDD" id="cd05388">
    <property type="entry name" value="CobB_N"/>
    <property type="match status" value="1"/>
</dbReference>
<gene>
    <name evidence="7" type="primary">cbiA</name>
    <name evidence="10" type="ORF">J2Z76_000925</name>
</gene>
<dbReference type="InterPro" id="IPR011698">
    <property type="entry name" value="GATase_3"/>
</dbReference>
<comment type="domain">
    <text evidence="7">Comprises of two domains. The C-terminal domain contains the binding site for glutamine and catalyzes the hydrolysis of this substrate to glutamate and ammonia. The N-terminal domain is anticipated to bind ATP and cobyrinate and catalyzes the ultimate synthesis of the diamide product. The ammonia produced via the glutaminase domain is probably translocated to the adjacent domain via a molecular tunnel, where it reacts with an activated intermediate.</text>
</comment>
<reference evidence="10 11" key="1">
    <citation type="submission" date="2021-03" db="EMBL/GenBank/DDBJ databases">
        <title>Genomic Encyclopedia of Type Strains, Phase IV (KMG-IV): sequencing the most valuable type-strain genomes for metagenomic binning, comparative biology and taxonomic classification.</title>
        <authorList>
            <person name="Goeker M."/>
        </authorList>
    </citation>
    <scope>NUCLEOTIDE SEQUENCE [LARGE SCALE GENOMIC DNA]</scope>
    <source>
        <strain evidence="10 11">DSM 24004</strain>
    </source>
</reference>
<dbReference type="GO" id="GO:0042242">
    <property type="term" value="F:cobyrinic acid a,c-diamide synthase activity"/>
    <property type="evidence" value="ECO:0007669"/>
    <property type="project" value="UniProtKB-EC"/>
</dbReference>
<keyword evidence="3 7" id="KW-0547">Nucleotide-binding</keyword>
<comment type="cofactor">
    <cofactor evidence="1 7">
        <name>Mg(2+)</name>
        <dbReference type="ChEBI" id="CHEBI:18420"/>
    </cofactor>
</comment>
<comment type="caution">
    <text evidence="10">The sequence shown here is derived from an EMBL/GenBank/DDBJ whole genome shotgun (WGS) entry which is preliminary data.</text>
</comment>
<feature type="active site" description="Nucleophile" evidence="7">
    <location>
        <position position="335"/>
    </location>
</feature>